<feature type="region of interest" description="Disordered" evidence="1">
    <location>
        <begin position="526"/>
        <end position="604"/>
    </location>
</feature>
<protein>
    <submittedName>
        <fullName evidence="2">Uncharacterized protein</fullName>
    </submittedName>
</protein>
<feature type="compositionally biased region" description="Pro residues" evidence="1">
    <location>
        <begin position="283"/>
        <end position="292"/>
    </location>
</feature>
<organism evidence="2 3">
    <name type="scientific">Schizopora paradoxa</name>
    <dbReference type="NCBI Taxonomy" id="27342"/>
    <lineage>
        <taxon>Eukaryota</taxon>
        <taxon>Fungi</taxon>
        <taxon>Dikarya</taxon>
        <taxon>Basidiomycota</taxon>
        <taxon>Agaricomycotina</taxon>
        <taxon>Agaricomycetes</taxon>
        <taxon>Hymenochaetales</taxon>
        <taxon>Schizoporaceae</taxon>
        <taxon>Schizopora</taxon>
    </lineage>
</organism>
<proteinExistence type="predicted"/>
<dbReference type="OrthoDB" id="3067719at2759"/>
<evidence type="ECO:0000313" key="3">
    <source>
        <dbReference type="Proteomes" id="UP000053477"/>
    </source>
</evidence>
<feature type="compositionally biased region" description="Low complexity" evidence="1">
    <location>
        <begin position="371"/>
        <end position="382"/>
    </location>
</feature>
<feature type="compositionally biased region" description="Basic residues" evidence="1">
    <location>
        <begin position="429"/>
        <end position="438"/>
    </location>
</feature>
<evidence type="ECO:0000256" key="1">
    <source>
        <dbReference type="SAM" id="MobiDB-lite"/>
    </source>
</evidence>
<name>A0A0H2RLV8_9AGAM</name>
<feature type="region of interest" description="Disordered" evidence="1">
    <location>
        <begin position="1"/>
        <end position="37"/>
    </location>
</feature>
<sequence>MRSDHNYSASSSPPLTTNTPSSSSFSPSSPATASRQRFHNYNSVGLLTPVSSKASLLAPRSPAYIDGRRQPSYSSLSNSSSPQPRRNLNHTHQRSASAVVHRFTATPATRSPVRRTSLRRSIQPSGSPRPPLLVLEVQQPRPALSFAADPFLMSGVSRASSPQGRQRALSPTRPTISRPPSRCESLLRDTLRKDDLERETSSTAGVPIPKNRRSRGRSVLGARSPNVSDFPAHLRADETSEVEHYDEAGMFSANGRGSMDFLYRSPSSASNGRARLARGLPIGSPPEVPNPYLPYGSPASPTPLPPTMLRTRTAPAVPRAASSSSKGHGALALDGVHDRSGSSSTRPPRSPARHTMPNMAGPSMTGAPVAGPSGTSGSSESSPKLHTHSVSPHEAVLRAKLESVLRTGSTSPEERASSSHKPSNSSAGRSRHHQRAHTHGVTFQAAQDDPASISPQASTLMISMFRKDVLTCGLSFLSLPFDSALLRDRFTNTQTLTLLAETLTSTVQSFTYPLSNSASDLARHAYTTPSHRRNSKENASTTSSGEGSRSESGSTAHSSTAHAHAPHSNYSRHHPAPHHRNSKGGSCSPASPDEPLTPPSTPPFNAWTASEVCKQMDGYVSFANIEGLGEPGLDMNGDDVESVEGLRKWGRWLKLLPFVHGTEGAATVETSSPTSQVDARAY</sequence>
<feature type="compositionally biased region" description="Low complexity" evidence="1">
    <location>
        <begin position="170"/>
        <end position="182"/>
    </location>
</feature>
<dbReference type="STRING" id="27342.A0A0H2RLV8"/>
<feature type="region of interest" description="Disordered" evidence="1">
    <location>
        <begin position="405"/>
        <end position="450"/>
    </location>
</feature>
<keyword evidence="3" id="KW-1185">Reference proteome</keyword>
<feature type="compositionally biased region" description="Basic and acidic residues" evidence="1">
    <location>
        <begin position="185"/>
        <end position="200"/>
    </location>
</feature>
<dbReference type="EMBL" id="KQ086261">
    <property type="protein sequence ID" value="KLO05851.1"/>
    <property type="molecule type" value="Genomic_DNA"/>
</dbReference>
<evidence type="ECO:0000313" key="2">
    <source>
        <dbReference type="EMBL" id="KLO05851.1"/>
    </source>
</evidence>
<dbReference type="Proteomes" id="UP000053477">
    <property type="component" value="Unassembled WGS sequence"/>
</dbReference>
<feature type="region of interest" description="Disordered" evidence="1">
    <location>
        <begin position="157"/>
        <end position="233"/>
    </location>
</feature>
<dbReference type="InParanoid" id="A0A0H2RLV8"/>
<reference evidence="2 3" key="1">
    <citation type="submission" date="2015-04" db="EMBL/GenBank/DDBJ databases">
        <title>Complete genome sequence of Schizopora paradoxa KUC8140, a cosmopolitan wood degrader in East Asia.</title>
        <authorList>
            <consortium name="DOE Joint Genome Institute"/>
            <person name="Min B."/>
            <person name="Park H."/>
            <person name="Jang Y."/>
            <person name="Kim J.-J."/>
            <person name="Kim K.H."/>
            <person name="Pangilinan J."/>
            <person name="Lipzen A."/>
            <person name="Riley R."/>
            <person name="Grigoriev I.V."/>
            <person name="Spatafora J.W."/>
            <person name="Choi I.-G."/>
        </authorList>
    </citation>
    <scope>NUCLEOTIDE SEQUENCE [LARGE SCALE GENOMIC DNA]</scope>
    <source>
        <strain evidence="2 3">KUC8140</strain>
    </source>
</reference>
<feature type="compositionally biased region" description="Low complexity" evidence="1">
    <location>
        <begin position="70"/>
        <end position="86"/>
    </location>
</feature>
<accession>A0A0H2RLV8</accession>
<feature type="region of interest" description="Disordered" evidence="1">
    <location>
        <begin position="61"/>
        <end position="132"/>
    </location>
</feature>
<feature type="region of interest" description="Disordered" evidence="1">
    <location>
        <begin position="264"/>
        <end position="393"/>
    </location>
</feature>
<gene>
    <name evidence="2" type="ORF">SCHPADRAFT_1002674</name>
</gene>
<feature type="compositionally biased region" description="Low complexity" evidence="1">
    <location>
        <begin position="307"/>
        <end position="325"/>
    </location>
</feature>
<feature type="compositionally biased region" description="Low complexity" evidence="1">
    <location>
        <begin position="8"/>
        <end position="34"/>
    </location>
</feature>
<feature type="compositionally biased region" description="Basic residues" evidence="1">
    <location>
        <begin position="570"/>
        <end position="582"/>
    </location>
</feature>
<feature type="compositionally biased region" description="Low complexity" evidence="1">
    <location>
        <begin position="540"/>
        <end position="568"/>
    </location>
</feature>
<dbReference type="AlphaFoldDB" id="A0A0H2RLV8"/>